<dbReference type="AlphaFoldDB" id="A0AAW7Z8Y8"/>
<organism evidence="2 3">
    <name type="scientific">Desulforamulus aquiferis</name>
    <dbReference type="NCBI Taxonomy" id="1397668"/>
    <lineage>
        <taxon>Bacteria</taxon>
        <taxon>Bacillati</taxon>
        <taxon>Bacillota</taxon>
        <taxon>Clostridia</taxon>
        <taxon>Eubacteriales</taxon>
        <taxon>Peptococcaceae</taxon>
        <taxon>Desulforamulus</taxon>
    </lineage>
</organism>
<dbReference type="InterPro" id="IPR000073">
    <property type="entry name" value="AB_hydrolase_1"/>
</dbReference>
<dbReference type="PANTHER" id="PTHR46438:SF2">
    <property type="entry name" value="ALPHA_BETA-HYDROLASES SUPERFAMILY PROTEIN"/>
    <property type="match status" value="1"/>
</dbReference>
<sequence length="327" mass="37445">MYNNLNYYKTPLRETIKAGFEEKRATLEDGTTLNYAEGPDNGPALLLIHGQGVTWENYSVVLPELSEYYHIFAVDCHGHGKSSKNPEKYSAEEMGKDFVWFLKKVVGEPVVVSGHSSGGLLAAWLAANSPENILGIVLEDPPFFSSETSRAEKTFAWVDSFEPIHRFLRQSEEKDYTLYYLKNSYWVNYFGNGKEGIINYAASYREKHPNEKLEFFFLPPSINKIFHYMESYDPRFGDTFYDCSWMENFDHAETLSRINCPSVLIHASWSYDDNGILLAAMDGADAERAHSLIKNNILINIESGHGVHDERPNEFIQIMIDFLNEIE</sequence>
<reference evidence="2" key="2">
    <citation type="submission" date="2023-03" db="EMBL/GenBank/DDBJ databases">
        <authorList>
            <person name="Zhang Z."/>
        </authorList>
    </citation>
    <scope>NUCLEOTIDE SEQUENCE</scope>
    <source>
        <strain evidence="2">DSA</strain>
    </source>
</reference>
<protein>
    <submittedName>
        <fullName evidence="2">Alpha/beta hydrolase</fullName>
    </submittedName>
</protein>
<name>A0AAW7Z8Y8_9FIRM</name>
<dbReference type="Gene3D" id="3.40.50.1820">
    <property type="entry name" value="alpha/beta hydrolase"/>
    <property type="match status" value="1"/>
</dbReference>
<evidence type="ECO:0000313" key="2">
    <source>
        <dbReference type="EMBL" id="MDO7785862.1"/>
    </source>
</evidence>
<feature type="domain" description="AB hydrolase-1" evidence="1">
    <location>
        <begin position="43"/>
        <end position="146"/>
    </location>
</feature>
<keyword evidence="2" id="KW-0378">Hydrolase</keyword>
<comment type="caution">
    <text evidence="2">The sequence shown here is derived from an EMBL/GenBank/DDBJ whole genome shotgun (WGS) entry which is preliminary data.</text>
</comment>
<dbReference type="PANTHER" id="PTHR46438">
    <property type="entry name" value="ALPHA/BETA-HYDROLASES SUPERFAMILY PROTEIN"/>
    <property type="match status" value="1"/>
</dbReference>
<dbReference type="InterPro" id="IPR029058">
    <property type="entry name" value="AB_hydrolase_fold"/>
</dbReference>
<dbReference type="Pfam" id="PF00561">
    <property type="entry name" value="Abhydrolase_1"/>
    <property type="match status" value="1"/>
</dbReference>
<dbReference type="SUPFAM" id="SSF53474">
    <property type="entry name" value="alpha/beta-Hydrolases"/>
    <property type="match status" value="1"/>
</dbReference>
<dbReference type="EMBL" id="JARPTC010000002">
    <property type="protein sequence ID" value="MDO7785862.1"/>
    <property type="molecule type" value="Genomic_DNA"/>
</dbReference>
<reference evidence="2" key="1">
    <citation type="journal article" date="2023" name="J. Hazard. Mater.">
        <title>Anaerobic biodegradation of pyrene and benzo[a]pyrene by a new sulfate-reducing Desulforamulus aquiferis strain DSA.</title>
        <authorList>
            <person name="Zhang Z."/>
            <person name="Sun J."/>
            <person name="Gong X."/>
            <person name="Wang C."/>
            <person name="Wang H."/>
        </authorList>
    </citation>
    <scope>NUCLEOTIDE SEQUENCE</scope>
    <source>
        <strain evidence="2">DSA</strain>
    </source>
</reference>
<evidence type="ECO:0000259" key="1">
    <source>
        <dbReference type="Pfam" id="PF00561"/>
    </source>
</evidence>
<proteinExistence type="predicted"/>
<gene>
    <name evidence="2" type="ORF">P6N53_01290</name>
</gene>
<dbReference type="Proteomes" id="UP001172911">
    <property type="component" value="Unassembled WGS sequence"/>
</dbReference>
<evidence type="ECO:0000313" key="3">
    <source>
        <dbReference type="Proteomes" id="UP001172911"/>
    </source>
</evidence>
<keyword evidence="3" id="KW-1185">Reference proteome</keyword>
<accession>A0AAW7Z8Y8</accession>
<dbReference type="GO" id="GO:0016787">
    <property type="term" value="F:hydrolase activity"/>
    <property type="evidence" value="ECO:0007669"/>
    <property type="project" value="UniProtKB-KW"/>
</dbReference>
<dbReference type="RefSeq" id="WP_304540524.1">
    <property type="nucleotide sequence ID" value="NZ_JARPTC010000002.1"/>
</dbReference>